<feature type="transmembrane region" description="Helical" evidence="1">
    <location>
        <begin position="122"/>
        <end position="143"/>
    </location>
</feature>
<name>A0ABX5EMR2_9BACL</name>
<sequence length="195" mass="21879">MLLLSPTFFAPIILLACTIATVASVFYFILRKPNVKKIAQFFLIVMMDAFYIITVAPVFFKLSRTVDGDVSPFHGNYIPFKTITEYIMTGNKVQIFGNILITVPILFLIALSFRKLTFKKTFLISLIVTLSIEPIQLIINLVLNSSANIIDIDDLILNLIGCMMGALLAKFILSFDGKGKKSDREAEIRAEMETK</sequence>
<comment type="caution">
    <text evidence="3">The sequence shown here is derived from an EMBL/GenBank/DDBJ whole genome shotgun (WGS) entry which is preliminary data.</text>
</comment>
<dbReference type="EMBL" id="PVTZ01000008">
    <property type="protein sequence ID" value="PRZ13601.1"/>
    <property type="molecule type" value="Genomic_DNA"/>
</dbReference>
<feature type="transmembrane region" description="Helical" evidence="1">
    <location>
        <begin position="155"/>
        <end position="175"/>
    </location>
</feature>
<dbReference type="PANTHER" id="PTHR36834:SF1">
    <property type="entry name" value="INTEGRAL MEMBRANE PROTEIN"/>
    <property type="match status" value="1"/>
</dbReference>
<evidence type="ECO:0000313" key="3">
    <source>
        <dbReference type="EMBL" id="PRZ13601.1"/>
    </source>
</evidence>
<keyword evidence="1" id="KW-0472">Membrane</keyword>
<evidence type="ECO:0000259" key="2">
    <source>
        <dbReference type="Pfam" id="PF04892"/>
    </source>
</evidence>
<dbReference type="InterPro" id="IPR053150">
    <property type="entry name" value="Teicoplanin_resist-assoc"/>
</dbReference>
<keyword evidence="1" id="KW-1133">Transmembrane helix</keyword>
<evidence type="ECO:0000313" key="4">
    <source>
        <dbReference type="Proteomes" id="UP000238836"/>
    </source>
</evidence>
<dbReference type="RefSeq" id="WP_106342678.1">
    <property type="nucleotide sequence ID" value="NZ_PVTZ01000008.1"/>
</dbReference>
<feature type="transmembrane region" description="Helical" evidence="1">
    <location>
        <begin position="95"/>
        <end position="113"/>
    </location>
</feature>
<reference evidence="3 4" key="1">
    <citation type="submission" date="2018-03" db="EMBL/GenBank/DDBJ databases">
        <title>Genomic Encyclopedia of Archaeal and Bacterial Type Strains, Phase II (KMG-II): from individual species to whole genera.</title>
        <authorList>
            <person name="Goeker M."/>
        </authorList>
    </citation>
    <scope>NUCLEOTIDE SEQUENCE [LARGE SCALE GENOMIC DNA]</scope>
    <source>
        <strain evidence="3 4">RHA1</strain>
    </source>
</reference>
<keyword evidence="1" id="KW-0812">Transmembrane</keyword>
<keyword evidence="4" id="KW-1185">Reference proteome</keyword>
<feature type="transmembrane region" description="Helical" evidence="1">
    <location>
        <begin position="6"/>
        <end position="29"/>
    </location>
</feature>
<feature type="domain" description="VanZ-like" evidence="2">
    <location>
        <begin position="51"/>
        <end position="172"/>
    </location>
</feature>
<gene>
    <name evidence="3" type="ORF">CLV36_10898</name>
</gene>
<protein>
    <submittedName>
        <fullName evidence="3">VanZ like protein</fullName>
    </submittedName>
</protein>
<dbReference type="Pfam" id="PF04892">
    <property type="entry name" value="VanZ"/>
    <property type="match status" value="1"/>
</dbReference>
<proteinExistence type="predicted"/>
<dbReference type="Proteomes" id="UP000238836">
    <property type="component" value="Unassembled WGS sequence"/>
</dbReference>
<organism evidence="3 4">
    <name type="scientific">Laceyella sediminis</name>
    <dbReference type="NCBI Taxonomy" id="573074"/>
    <lineage>
        <taxon>Bacteria</taxon>
        <taxon>Bacillati</taxon>
        <taxon>Bacillota</taxon>
        <taxon>Bacilli</taxon>
        <taxon>Bacillales</taxon>
        <taxon>Thermoactinomycetaceae</taxon>
        <taxon>Laceyella</taxon>
    </lineage>
</organism>
<dbReference type="InterPro" id="IPR006976">
    <property type="entry name" value="VanZ-like"/>
</dbReference>
<accession>A0ABX5EMR2</accession>
<dbReference type="PANTHER" id="PTHR36834">
    <property type="entry name" value="MEMBRANE PROTEIN-RELATED"/>
    <property type="match status" value="1"/>
</dbReference>
<feature type="transmembrane region" description="Helical" evidence="1">
    <location>
        <begin position="41"/>
        <end position="60"/>
    </location>
</feature>
<evidence type="ECO:0000256" key="1">
    <source>
        <dbReference type="SAM" id="Phobius"/>
    </source>
</evidence>